<dbReference type="GO" id="GO:0005324">
    <property type="term" value="F:long-chain fatty acid transmembrane transporter activity"/>
    <property type="evidence" value="ECO:0007669"/>
    <property type="project" value="TreeGrafter"/>
</dbReference>
<dbReference type="Ensembl" id="ENSCATT00000053601.1">
    <property type="protein sequence ID" value="ENSCATP00000029345.1"/>
    <property type="gene ID" value="ENSCATG00000037910.1"/>
</dbReference>
<keyword evidence="14" id="KW-1185">Reference proteome</keyword>
<comment type="catalytic activity">
    <reaction evidence="10">
        <text>tetracosanoate + ATP + CoA = tetracosanoyl-CoA + AMP + diphosphate</text>
        <dbReference type="Rhea" id="RHEA:33639"/>
        <dbReference type="ChEBI" id="CHEBI:30616"/>
        <dbReference type="ChEBI" id="CHEBI:31014"/>
        <dbReference type="ChEBI" id="CHEBI:33019"/>
        <dbReference type="ChEBI" id="CHEBI:57287"/>
        <dbReference type="ChEBI" id="CHEBI:65052"/>
        <dbReference type="ChEBI" id="CHEBI:456215"/>
    </reaction>
    <physiologicalReaction direction="left-to-right" evidence="10">
        <dbReference type="Rhea" id="RHEA:33640"/>
    </physiologicalReaction>
</comment>
<dbReference type="GeneTree" id="ENSGT00940000161137"/>
<keyword evidence="4" id="KW-0276">Fatty acid metabolism</keyword>
<evidence type="ECO:0000256" key="3">
    <source>
        <dbReference type="ARBA" id="ARBA00022741"/>
    </source>
</evidence>
<feature type="domain" description="AMP-binding enzyme C-terminal" evidence="12">
    <location>
        <begin position="443"/>
        <end position="519"/>
    </location>
</feature>
<evidence type="ECO:0000313" key="13">
    <source>
        <dbReference type="Ensembl" id="ENSCATP00000029345.1"/>
    </source>
</evidence>
<proteinExistence type="inferred from homology"/>
<gene>
    <name evidence="13" type="primary">SLC27A2</name>
</gene>
<dbReference type="GO" id="GO:0044539">
    <property type="term" value="P:long-chain fatty acid import into cell"/>
    <property type="evidence" value="ECO:0007669"/>
    <property type="project" value="TreeGrafter"/>
</dbReference>
<evidence type="ECO:0000256" key="4">
    <source>
        <dbReference type="ARBA" id="ARBA00022832"/>
    </source>
</evidence>
<dbReference type="InterPro" id="IPR045851">
    <property type="entry name" value="AMP-bd_C_sf"/>
</dbReference>
<reference evidence="13" key="1">
    <citation type="submission" date="2025-08" db="UniProtKB">
        <authorList>
            <consortium name="Ensembl"/>
        </authorList>
    </citation>
    <scope>IDENTIFICATION</scope>
</reference>
<dbReference type="Pfam" id="PF00501">
    <property type="entry name" value="AMP-binding"/>
    <property type="match status" value="1"/>
</dbReference>
<dbReference type="GO" id="GO:0000166">
    <property type="term" value="F:nucleotide binding"/>
    <property type="evidence" value="ECO:0007669"/>
    <property type="project" value="UniProtKB-KW"/>
</dbReference>
<evidence type="ECO:0000256" key="2">
    <source>
        <dbReference type="ARBA" id="ARBA00022598"/>
    </source>
</evidence>
<dbReference type="CTD" id="11001"/>
<keyword evidence="5" id="KW-0813">Transport</keyword>
<keyword evidence="3" id="KW-0547">Nucleotide-binding</keyword>
<keyword evidence="2" id="KW-0436">Ligase</keyword>
<dbReference type="FunFam" id="3.30.300.30:FF:000002">
    <property type="entry name" value="Long-chain fatty acid transport protein 1"/>
    <property type="match status" value="1"/>
</dbReference>
<evidence type="ECO:0000259" key="12">
    <source>
        <dbReference type="Pfam" id="PF13193"/>
    </source>
</evidence>
<dbReference type="GO" id="GO:0005778">
    <property type="term" value="C:peroxisomal membrane"/>
    <property type="evidence" value="ECO:0007669"/>
    <property type="project" value="TreeGrafter"/>
</dbReference>
<dbReference type="EC" id="6.2.1.3" evidence="7"/>
<dbReference type="InterPro" id="IPR000873">
    <property type="entry name" value="AMP-dep_synth/lig_dom"/>
</dbReference>
<keyword evidence="6" id="KW-0443">Lipid metabolism</keyword>
<dbReference type="Proteomes" id="UP000233060">
    <property type="component" value="Unassembled WGS sequence"/>
</dbReference>
<dbReference type="GO" id="GO:0004467">
    <property type="term" value="F:long-chain fatty acid-CoA ligase activity"/>
    <property type="evidence" value="ECO:0007669"/>
    <property type="project" value="UniProtKB-EC"/>
</dbReference>
<keyword evidence="5" id="KW-0445">Lipid transport</keyword>
<evidence type="ECO:0000256" key="1">
    <source>
        <dbReference type="ARBA" id="ARBA00006432"/>
    </source>
</evidence>
<dbReference type="GO" id="GO:0005886">
    <property type="term" value="C:plasma membrane"/>
    <property type="evidence" value="ECO:0007669"/>
    <property type="project" value="TreeGrafter"/>
</dbReference>
<accession>A0A2K5MW85</accession>
<feature type="domain" description="AMP-dependent synthetase/ligase" evidence="11">
    <location>
        <begin position="61"/>
        <end position="231"/>
    </location>
</feature>
<name>A0A2K5MW85_CERAT</name>
<organism evidence="13 14">
    <name type="scientific">Cercocebus atys</name>
    <name type="common">Sooty mangabey</name>
    <name type="synonym">Cercocebus torquatus atys</name>
    <dbReference type="NCBI Taxonomy" id="9531"/>
    <lineage>
        <taxon>Eukaryota</taxon>
        <taxon>Metazoa</taxon>
        <taxon>Chordata</taxon>
        <taxon>Craniata</taxon>
        <taxon>Vertebrata</taxon>
        <taxon>Euteleostomi</taxon>
        <taxon>Mammalia</taxon>
        <taxon>Eutheria</taxon>
        <taxon>Euarchontoglires</taxon>
        <taxon>Primates</taxon>
        <taxon>Haplorrhini</taxon>
        <taxon>Catarrhini</taxon>
        <taxon>Cercopithecidae</taxon>
        <taxon>Cercopithecinae</taxon>
        <taxon>Cercocebus</taxon>
    </lineage>
</organism>
<evidence type="ECO:0000259" key="11">
    <source>
        <dbReference type="Pfam" id="PF00501"/>
    </source>
</evidence>
<dbReference type="Gene3D" id="3.40.50.12780">
    <property type="entry name" value="N-terminal domain of ligase-like"/>
    <property type="match status" value="2"/>
</dbReference>
<dbReference type="PANTHER" id="PTHR43107">
    <property type="entry name" value="LONG-CHAIN FATTY ACID TRANSPORT PROTEIN"/>
    <property type="match status" value="1"/>
</dbReference>
<dbReference type="InterPro" id="IPR025110">
    <property type="entry name" value="AMP-bd_C"/>
</dbReference>
<dbReference type="Bgee" id="ENSCATG00000037910">
    <property type="expression patterns" value="Expressed in liver and 4 other cell types or tissues"/>
</dbReference>
<sequence length="567" mass="64481">MLSAIYTVLAGLLFLPLLVNLCCPYFFQDVGYFLKVAAVGRRARSYGQRRPARTILRAFLEKARQTPHKPFLLFRDETLTYAQVDQRSNQVARALHDHLGLRQGDCVALFMGNEPAYVWLWLGLVKLGCAMACLNYNIRAKSLLHCFQCCGAKVLLASPDLQAAVEEILPSLKKDDVSIYYVSRTSNTDGVDSFLDKVDEVSAEPTPESWRSEVTFSTPALYIYTSGTTGATLALRTKFSASQFWDDCRKYNVTVIQYIGELLRYLCNTPQKPNDRDHKVRLALGNGLRGDVWRQFVKRFGDICIYEFYAATEGNIGFMNYTRKVGAVGRVNYLQKKIITYDLIKYDVEKDEPVRDENGYCVRVPKGEVGLLVCKITQLTPFSGYAGAKAQTEKKKLRDVFKKGDLYFNSGDLLMIDRENFIYFHDRVGDTFRWKGENVATTEVADIVGLVDFVQEVNVYGVHVPDHEGRIGMASIKMKENHEFDGKKLFQHIADYLPSYARPRFLRIQDTIEITGTFKHRKVTLVEEGFNPAVIKDALYFLDDTAKTYVPMTEDIYNAISAKTLKL</sequence>
<dbReference type="Pfam" id="PF13193">
    <property type="entry name" value="AMP-binding_C"/>
    <property type="match status" value="1"/>
</dbReference>
<comment type="similarity">
    <text evidence="1">Belongs to the ATP-dependent AMP-binding enzyme family.</text>
</comment>
<dbReference type="GO" id="GO:0008206">
    <property type="term" value="P:bile acid metabolic process"/>
    <property type="evidence" value="ECO:0007669"/>
    <property type="project" value="TreeGrafter"/>
</dbReference>
<evidence type="ECO:0000256" key="9">
    <source>
        <dbReference type="ARBA" id="ARBA00041297"/>
    </source>
</evidence>
<comment type="catalytic activity">
    <reaction evidence="8">
        <text>a very long-chain fatty acid + ATP + CoA = a very long-chain fatty acyl-CoA + AMP + diphosphate</text>
        <dbReference type="Rhea" id="RHEA:54536"/>
        <dbReference type="ChEBI" id="CHEBI:30616"/>
        <dbReference type="ChEBI" id="CHEBI:33019"/>
        <dbReference type="ChEBI" id="CHEBI:57287"/>
        <dbReference type="ChEBI" id="CHEBI:58950"/>
        <dbReference type="ChEBI" id="CHEBI:138261"/>
        <dbReference type="ChEBI" id="CHEBI:456215"/>
    </reaction>
    <physiologicalReaction direction="left-to-right" evidence="8">
        <dbReference type="Rhea" id="RHEA:54537"/>
    </physiologicalReaction>
</comment>
<evidence type="ECO:0000256" key="10">
    <source>
        <dbReference type="ARBA" id="ARBA00048666"/>
    </source>
</evidence>
<dbReference type="AlphaFoldDB" id="A0A2K5MW85"/>
<dbReference type="PANTHER" id="PTHR43107:SF4">
    <property type="entry name" value="LONG-CHAIN FATTY ACID TRANSPORT PROTEIN 2"/>
    <property type="match status" value="1"/>
</dbReference>
<reference evidence="13" key="2">
    <citation type="submission" date="2025-09" db="UniProtKB">
        <authorList>
            <consortium name="Ensembl"/>
        </authorList>
    </citation>
    <scope>IDENTIFICATION</scope>
</reference>
<protein>
    <recommendedName>
        <fullName evidence="7">long-chain-fatty-acid--CoA ligase</fullName>
        <ecNumber evidence="7">6.2.1.3</ecNumber>
    </recommendedName>
    <alternativeName>
        <fullName evidence="9">Long-chain-fatty-acid--CoA ligase</fullName>
    </alternativeName>
</protein>
<evidence type="ECO:0000256" key="7">
    <source>
        <dbReference type="ARBA" id="ARBA00026121"/>
    </source>
</evidence>
<dbReference type="SUPFAM" id="SSF56801">
    <property type="entry name" value="Acetyl-CoA synthetase-like"/>
    <property type="match status" value="1"/>
</dbReference>
<evidence type="ECO:0000256" key="6">
    <source>
        <dbReference type="ARBA" id="ARBA00023098"/>
    </source>
</evidence>
<dbReference type="GO" id="GO:0005789">
    <property type="term" value="C:endoplasmic reticulum membrane"/>
    <property type="evidence" value="ECO:0007669"/>
    <property type="project" value="TreeGrafter"/>
</dbReference>
<dbReference type="GeneID" id="105588217"/>
<dbReference type="InterPro" id="IPR042099">
    <property type="entry name" value="ANL_N_sf"/>
</dbReference>
<evidence type="ECO:0000313" key="14">
    <source>
        <dbReference type="Proteomes" id="UP000233060"/>
    </source>
</evidence>
<evidence type="ECO:0000256" key="5">
    <source>
        <dbReference type="ARBA" id="ARBA00023055"/>
    </source>
</evidence>
<evidence type="ECO:0000256" key="8">
    <source>
        <dbReference type="ARBA" id="ARBA00036527"/>
    </source>
</evidence>
<dbReference type="Gene3D" id="3.30.300.30">
    <property type="match status" value="1"/>
</dbReference>
<dbReference type="RefSeq" id="XP_011920690.1">
    <property type="nucleotide sequence ID" value="XM_012065300.1"/>
</dbReference>